<protein>
    <submittedName>
        <fullName evidence="2">Uncharacterized protein</fullName>
    </submittedName>
</protein>
<dbReference type="Proteomes" id="UP000236655">
    <property type="component" value="Chromosome"/>
</dbReference>
<dbReference type="Gene3D" id="2.30.60.10">
    <property type="entry name" value="Cyanovirin-N"/>
    <property type="match status" value="1"/>
</dbReference>
<dbReference type="OrthoDB" id="8776325at2"/>
<reference evidence="3" key="1">
    <citation type="submission" date="2017-11" db="EMBL/GenBank/DDBJ databases">
        <authorList>
            <person name="Chan K.G."/>
            <person name="Lee L.S."/>
        </authorList>
    </citation>
    <scope>NUCLEOTIDE SEQUENCE [LARGE SCALE GENOMIC DNA]</scope>
    <source>
        <strain evidence="3">DSM 100970</strain>
    </source>
</reference>
<dbReference type="AlphaFoldDB" id="A0A2I7N855"/>
<evidence type="ECO:0000313" key="2">
    <source>
        <dbReference type="EMBL" id="AUR52622.1"/>
    </source>
</evidence>
<dbReference type="InterPro" id="IPR036673">
    <property type="entry name" value="Cyanovirin-N_sf"/>
</dbReference>
<name>A0A2I7N855_9NEIS</name>
<dbReference type="EMBL" id="CP024847">
    <property type="protein sequence ID" value="AUR52622.1"/>
    <property type="molecule type" value="Genomic_DNA"/>
</dbReference>
<evidence type="ECO:0000256" key="1">
    <source>
        <dbReference type="SAM" id="SignalP"/>
    </source>
</evidence>
<dbReference type="KEGG" id="nba:CUN60_10045"/>
<organism evidence="2 3">
    <name type="scientific">Aquella oligotrophica</name>
    <dbReference type="NCBI Taxonomy" id="2067065"/>
    <lineage>
        <taxon>Bacteria</taxon>
        <taxon>Pseudomonadati</taxon>
        <taxon>Pseudomonadota</taxon>
        <taxon>Betaproteobacteria</taxon>
        <taxon>Neisseriales</taxon>
        <taxon>Neisseriaceae</taxon>
        <taxon>Aquella</taxon>
    </lineage>
</organism>
<proteinExistence type="predicted"/>
<feature type="signal peptide" evidence="1">
    <location>
        <begin position="1"/>
        <end position="23"/>
    </location>
</feature>
<evidence type="ECO:0000313" key="3">
    <source>
        <dbReference type="Proteomes" id="UP000236655"/>
    </source>
</evidence>
<dbReference type="RefSeq" id="WP_102951911.1">
    <property type="nucleotide sequence ID" value="NZ_CP024847.1"/>
</dbReference>
<keyword evidence="1" id="KW-0732">Signal</keyword>
<accession>A0A2I7N855</accession>
<feature type="chain" id="PRO_5014377226" evidence="1">
    <location>
        <begin position="24"/>
        <end position="413"/>
    </location>
</feature>
<sequence>MKNTLKKLLVLSGLVICATSSFASPVNVTNNINNPTHQQDGAMFSNDDEFAIQYRNNSNSTFYYDNDRGGVKDGRIDEDRWHYIGHGALKLHDKANFTVQLHTALTTKGAKRMVYLYIPITSGQNSGKYKQVAFMVWTPHSGNPSWKLGTSNPDNPMDEDAYDYYNFHYEIYSGENDGPFVGTKSWGLVDIQLEQGGGSPYLKIDTYYSFDPFSSMGSSKIANSQIIDTDRVQGKIVTLDDIQNKPQGSYRNSCRDAAGVRGWEHQSKTLKQECQNSEGKYNFISTLDYSSCAKDSTVSNNNGNLTCDQKRDSQMMTTSVKVEAPKGSYDFGQWKAGEYPVIYSPKEIHPFVTYNGKGYVACNGDTTAKDVPGKSDAWKEINGSLGNTCGYTVHSYKKQSTTPSVTKSAVSFW</sequence>
<keyword evidence="3" id="KW-1185">Reference proteome</keyword>
<gene>
    <name evidence="2" type="ORF">CUN60_10045</name>
</gene>